<feature type="coiled-coil region" evidence="5">
    <location>
        <begin position="542"/>
        <end position="581"/>
    </location>
</feature>
<evidence type="ECO:0000259" key="7">
    <source>
        <dbReference type="Pfam" id="PF06886"/>
    </source>
</evidence>
<evidence type="ECO:0000256" key="2">
    <source>
        <dbReference type="ARBA" id="ARBA00005885"/>
    </source>
</evidence>
<gene>
    <name evidence="8" type="ORF">HGRIS_008802</name>
</gene>
<evidence type="ECO:0000256" key="6">
    <source>
        <dbReference type="SAM" id="MobiDB-lite"/>
    </source>
</evidence>
<evidence type="ECO:0000256" key="1">
    <source>
        <dbReference type="ARBA" id="ARBA00004245"/>
    </source>
</evidence>
<dbReference type="InterPro" id="IPR027329">
    <property type="entry name" value="TPX2_C"/>
</dbReference>
<keyword evidence="3" id="KW-0963">Cytoplasm</keyword>
<feature type="compositionally biased region" description="Polar residues" evidence="6">
    <location>
        <begin position="458"/>
        <end position="492"/>
    </location>
</feature>
<evidence type="ECO:0000313" key="9">
    <source>
        <dbReference type="Proteomes" id="UP001556367"/>
    </source>
</evidence>
<keyword evidence="9" id="KW-1185">Reference proteome</keyword>
<evidence type="ECO:0000256" key="5">
    <source>
        <dbReference type="SAM" id="Coils"/>
    </source>
</evidence>
<keyword evidence="4" id="KW-0206">Cytoskeleton</keyword>
<feature type="compositionally biased region" description="Low complexity" evidence="6">
    <location>
        <begin position="205"/>
        <end position="220"/>
    </location>
</feature>
<accession>A0ABR3J9C7</accession>
<comment type="similarity">
    <text evidence="2">Belongs to the TPX2 family.</text>
</comment>
<evidence type="ECO:0000313" key="8">
    <source>
        <dbReference type="EMBL" id="KAL0952192.1"/>
    </source>
</evidence>
<proteinExistence type="inferred from homology"/>
<name>A0ABR3J9C7_9AGAR</name>
<dbReference type="Pfam" id="PF06886">
    <property type="entry name" value="TPX2"/>
    <property type="match status" value="1"/>
</dbReference>
<feature type="region of interest" description="Disordered" evidence="6">
    <location>
        <begin position="293"/>
        <end position="492"/>
    </location>
</feature>
<evidence type="ECO:0000256" key="3">
    <source>
        <dbReference type="ARBA" id="ARBA00022490"/>
    </source>
</evidence>
<feature type="domain" description="TPX2 C-terminal" evidence="7">
    <location>
        <begin position="532"/>
        <end position="600"/>
    </location>
</feature>
<feature type="compositionally biased region" description="Polar residues" evidence="6">
    <location>
        <begin position="157"/>
        <end position="173"/>
    </location>
</feature>
<dbReference type="Proteomes" id="UP001556367">
    <property type="component" value="Unassembled WGS sequence"/>
</dbReference>
<evidence type="ECO:0000256" key="4">
    <source>
        <dbReference type="ARBA" id="ARBA00023212"/>
    </source>
</evidence>
<feature type="region of interest" description="Disordered" evidence="6">
    <location>
        <begin position="70"/>
        <end position="93"/>
    </location>
</feature>
<protein>
    <recommendedName>
        <fullName evidence="7">TPX2 C-terminal domain-containing protein</fullName>
    </recommendedName>
</protein>
<feature type="region of interest" description="Disordered" evidence="6">
    <location>
        <begin position="157"/>
        <end position="221"/>
    </location>
</feature>
<keyword evidence="5" id="KW-0175">Coiled coil</keyword>
<comment type="subcellular location">
    <subcellularLocation>
        <location evidence="1">Cytoplasm</location>
        <location evidence="1">Cytoskeleton</location>
    </subcellularLocation>
</comment>
<dbReference type="EMBL" id="JASNQZ010000011">
    <property type="protein sequence ID" value="KAL0952192.1"/>
    <property type="molecule type" value="Genomic_DNA"/>
</dbReference>
<sequence>MKAQSELDLSLRHLPDVSDASLSFQIPETAFESHLLTERDDDFMHAAEATLAFFGEPTPLRKPLTLSQLTPDSRHHQHQSSPQAAELAFPPPSHLPLLAGNAVAELSSTPNIPQSSKRHLDSRYVLSNPGSFESLTAKTKPPADVPETLAATPTGVDTSITASNQSGVSQQLSLVRIKKNKPKPVRPSAAMTKPRSTQAKDEPSESIPTQSSSRSTISISGATARASVVEIPRASTANMTPASDPTAERLLMSSQKYADMLSSESPSENYQPHVVDHDVLLNDEHRVTESLGPCETRQNCHDGPLTVSQLSPSKRNSSPSGQPSPSSPMRSSTKRTLPAAGPSQNKRSRLSTRPRLSNTVLGRAKPLSTSGSALGSQRHARPNTKIKVAASYSQARFPRTEGSKNRFGTSAKEDKASPASTATSKSAKENVYTGALSDLPHDSVRKHVGRARQPPKVDTNSNHTIPTRPSGPDSQSRSTGSLRASEQNTTVQFQREKRHQAAIPDFKALHAKEAARVSRLKHSKPVVPIPIEFATDIRAREREKFDEIVKEKEREKQAALEERLREQAEAEEREIKELRRRAIPKANEIPEWYKDAPKKKNGSIRG</sequence>
<feature type="compositionally biased region" description="Low complexity" evidence="6">
    <location>
        <begin position="317"/>
        <end position="331"/>
    </location>
</feature>
<feature type="region of interest" description="Disordered" evidence="6">
    <location>
        <begin position="132"/>
        <end position="151"/>
    </location>
</feature>
<feature type="compositionally biased region" description="Polar residues" evidence="6">
    <location>
        <begin position="306"/>
        <end position="316"/>
    </location>
</feature>
<organism evidence="8 9">
    <name type="scientific">Hohenbuehelia grisea</name>
    <dbReference type="NCBI Taxonomy" id="104357"/>
    <lineage>
        <taxon>Eukaryota</taxon>
        <taxon>Fungi</taxon>
        <taxon>Dikarya</taxon>
        <taxon>Basidiomycota</taxon>
        <taxon>Agaricomycotina</taxon>
        <taxon>Agaricomycetes</taxon>
        <taxon>Agaricomycetidae</taxon>
        <taxon>Agaricales</taxon>
        <taxon>Pleurotineae</taxon>
        <taxon>Pleurotaceae</taxon>
        <taxon>Hohenbuehelia</taxon>
    </lineage>
</organism>
<comment type="caution">
    <text evidence="8">The sequence shown here is derived from an EMBL/GenBank/DDBJ whole genome shotgun (WGS) entry which is preliminary data.</text>
</comment>
<reference evidence="9" key="1">
    <citation type="submission" date="2024-06" db="EMBL/GenBank/DDBJ databases">
        <title>Multi-omics analyses provide insights into the biosynthesis of the anticancer antibiotic pleurotin in Hohenbuehelia grisea.</title>
        <authorList>
            <person name="Weaver J.A."/>
            <person name="Alberti F."/>
        </authorList>
    </citation>
    <scope>NUCLEOTIDE SEQUENCE [LARGE SCALE GENOMIC DNA]</scope>
    <source>
        <strain evidence="9">T-177</strain>
    </source>
</reference>